<feature type="domain" description="ABC transporter" evidence="8">
    <location>
        <begin position="338"/>
        <end position="586"/>
    </location>
</feature>
<keyword evidence="2 7" id="KW-0812">Transmembrane</keyword>
<evidence type="ECO:0000259" key="9">
    <source>
        <dbReference type="PROSITE" id="PS50929"/>
    </source>
</evidence>
<dbReference type="InterPro" id="IPR017871">
    <property type="entry name" value="ABC_transporter-like_CS"/>
</dbReference>
<dbReference type="Gene3D" id="1.20.1560.10">
    <property type="entry name" value="ABC transporter type 1, transmembrane domain"/>
    <property type="match status" value="1"/>
</dbReference>
<dbReference type="PROSITE" id="PS00211">
    <property type="entry name" value="ABC_TRANSPORTER_1"/>
    <property type="match status" value="1"/>
</dbReference>
<organism evidence="10 11">
    <name type="scientific">Nonomuraea guangzhouensis</name>
    <dbReference type="NCBI Taxonomy" id="1291555"/>
    <lineage>
        <taxon>Bacteria</taxon>
        <taxon>Bacillati</taxon>
        <taxon>Actinomycetota</taxon>
        <taxon>Actinomycetes</taxon>
        <taxon>Streptosporangiales</taxon>
        <taxon>Streptosporangiaceae</taxon>
        <taxon>Nonomuraea</taxon>
    </lineage>
</organism>
<name>A0ABW4GYF0_9ACTN</name>
<dbReference type="SUPFAM" id="SSF90123">
    <property type="entry name" value="ABC transporter transmembrane region"/>
    <property type="match status" value="1"/>
</dbReference>
<dbReference type="Pfam" id="PF00005">
    <property type="entry name" value="ABC_tran"/>
    <property type="match status" value="1"/>
</dbReference>
<evidence type="ECO:0000256" key="7">
    <source>
        <dbReference type="SAM" id="Phobius"/>
    </source>
</evidence>
<evidence type="ECO:0000256" key="1">
    <source>
        <dbReference type="ARBA" id="ARBA00004651"/>
    </source>
</evidence>
<keyword evidence="5 7" id="KW-1133">Transmembrane helix</keyword>
<dbReference type="InterPro" id="IPR011527">
    <property type="entry name" value="ABC1_TM_dom"/>
</dbReference>
<comment type="subcellular location">
    <subcellularLocation>
        <location evidence="1">Cell membrane</location>
        <topology evidence="1">Multi-pass membrane protein</topology>
    </subcellularLocation>
</comment>
<evidence type="ECO:0000313" key="10">
    <source>
        <dbReference type="EMBL" id="MFD1546247.1"/>
    </source>
</evidence>
<evidence type="ECO:0000256" key="6">
    <source>
        <dbReference type="ARBA" id="ARBA00023136"/>
    </source>
</evidence>
<keyword evidence="4 10" id="KW-0067">ATP-binding</keyword>
<dbReference type="InterPro" id="IPR027417">
    <property type="entry name" value="P-loop_NTPase"/>
</dbReference>
<dbReference type="SMART" id="SM00382">
    <property type="entry name" value="AAA"/>
    <property type="match status" value="1"/>
</dbReference>
<evidence type="ECO:0000256" key="5">
    <source>
        <dbReference type="ARBA" id="ARBA00022989"/>
    </source>
</evidence>
<evidence type="ECO:0000256" key="4">
    <source>
        <dbReference type="ARBA" id="ARBA00022840"/>
    </source>
</evidence>
<feature type="transmembrane region" description="Helical" evidence="7">
    <location>
        <begin position="55"/>
        <end position="74"/>
    </location>
</feature>
<dbReference type="InterPro" id="IPR036640">
    <property type="entry name" value="ABC1_TM_sf"/>
</dbReference>
<dbReference type="SUPFAM" id="SSF52540">
    <property type="entry name" value="P-loop containing nucleoside triphosphate hydrolases"/>
    <property type="match status" value="1"/>
</dbReference>
<feature type="transmembrane region" description="Helical" evidence="7">
    <location>
        <begin position="245"/>
        <end position="266"/>
    </location>
</feature>
<feature type="transmembrane region" description="Helical" evidence="7">
    <location>
        <begin position="20"/>
        <end position="43"/>
    </location>
</feature>
<dbReference type="EMBL" id="JBHUCM010000064">
    <property type="protein sequence ID" value="MFD1546247.1"/>
    <property type="molecule type" value="Genomic_DNA"/>
</dbReference>
<dbReference type="PROSITE" id="PS50893">
    <property type="entry name" value="ABC_TRANSPORTER_2"/>
    <property type="match status" value="1"/>
</dbReference>
<feature type="transmembrane region" description="Helical" evidence="7">
    <location>
        <begin position="146"/>
        <end position="171"/>
    </location>
</feature>
<evidence type="ECO:0000313" key="11">
    <source>
        <dbReference type="Proteomes" id="UP001597097"/>
    </source>
</evidence>
<comment type="caution">
    <text evidence="10">The sequence shown here is derived from an EMBL/GenBank/DDBJ whole genome shotgun (WGS) entry which is preliminary data.</text>
</comment>
<keyword evidence="3" id="KW-0547">Nucleotide-binding</keyword>
<dbReference type="Gene3D" id="3.40.50.300">
    <property type="entry name" value="P-loop containing nucleotide triphosphate hydrolases"/>
    <property type="match status" value="1"/>
</dbReference>
<proteinExistence type="predicted"/>
<evidence type="ECO:0000256" key="3">
    <source>
        <dbReference type="ARBA" id="ARBA00022741"/>
    </source>
</evidence>
<keyword evidence="11" id="KW-1185">Reference proteome</keyword>
<dbReference type="InterPro" id="IPR003593">
    <property type="entry name" value="AAA+_ATPase"/>
</dbReference>
<accession>A0ABW4GYF0</accession>
<sequence length="597" mass="64043">MRQALVAARLVWRAAPVPVLGYLAVTLVAGLVPIVVAWLTKLALDRVAAPGPPGVLLGLAVGLAVAGLFTSVSLQGSQYLRGEVSRRTTLVAKDELFASVERLDGLARFEDPAFLDRLRFAQESARALQLMVDSCFGLARGMVTLVGFVVSLAVLTPVFTGVVVVAAVPALMVELRLSRRRADVMWKIGPVERREFFYGQLLSTVNAAKEIRLLGIGSFLRGRMIDELRTSTAAKRRLERRELSAQAGLSLLSAAISGGGLIWVLVSAGQGRLSVGDVSMFAAAAAGVQSAVAGLVSTAAGAHQQLLMFGHYVDVIEADPDLPAAAPAAALPVLRRGIELRDVWFRYSPVHPWVLRGLNLFIPYGEAVALVGHNGCGKSTLVKLLCRFYDPTRGAILWDGVDLRDVEVGRLRERIGAVFQDFMAYDFSAADNIAVGDLVSLGDQRRIETAAGHAGVHEMVEALPHGYDTLLTRMFHQDPDDPGGGVTLSGGQWQRLALARAFLREDRDLMILDEPSAGLDAEAEYDLHTRLRQIRAGRTGVLISHRLGAVRAADLIAVLVDGVIVERGSHADLLAAGGTYARLFTLQAEGYAMARSG</sequence>
<dbReference type="PROSITE" id="PS50929">
    <property type="entry name" value="ABC_TM1F"/>
    <property type="match status" value="1"/>
</dbReference>
<reference evidence="11" key="1">
    <citation type="journal article" date="2019" name="Int. J. Syst. Evol. Microbiol.">
        <title>The Global Catalogue of Microorganisms (GCM) 10K type strain sequencing project: providing services to taxonomists for standard genome sequencing and annotation.</title>
        <authorList>
            <consortium name="The Broad Institute Genomics Platform"/>
            <consortium name="The Broad Institute Genome Sequencing Center for Infectious Disease"/>
            <person name="Wu L."/>
            <person name="Ma J."/>
        </authorList>
    </citation>
    <scope>NUCLEOTIDE SEQUENCE [LARGE SCALE GENOMIC DNA]</scope>
    <source>
        <strain evidence="11">CGMCC 1.15399</strain>
    </source>
</reference>
<dbReference type="GO" id="GO:0005524">
    <property type="term" value="F:ATP binding"/>
    <property type="evidence" value="ECO:0007669"/>
    <property type="project" value="UniProtKB-KW"/>
</dbReference>
<feature type="domain" description="ABC transmembrane type-1" evidence="9">
    <location>
        <begin position="23"/>
        <end position="304"/>
    </location>
</feature>
<evidence type="ECO:0000259" key="8">
    <source>
        <dbReference type="PROSITE" id="PS50893"/>
    </source>
</evidence>
<evidence type="ECO:0000256" key="2">
    <source>
        <dbReference type="ARBA" id="ARBA00022692"/>
    </source>
</evidence>
<protein>
    <submittedName>
        <fullName evidence="10">ABC transporter ATP-binding protein</fullName>
    </submittedName>
</protein>
<dbReference type="InterPro" id="IPR003439">
    <property type="entry name" value="ABC_transporter-like_ATP-bd"/>
</dbReference>
<dbReference type="RefSeq" id="WP_308127398.1">
    <property type="nucleotide sequence ID" value="NZ_JAHKRM010000030.1"/>
</dbReference>
<dbReference type="PANTHER" id="PTHR24221:SF646">
    <property type="entry name" value="HAEMOLYSIN SECRETION ATP-BINDING PROTEIN"/>
    <property type="match status" value="1"/>
</dbReference>
<dbReference type="InterPro" id="IPR039421">
    <property type="entry name" value="Type_1_exporter"/>
</dbReference>
<dbReference type="Proteomes" id="UP001597097">
    <property type="component" value="Unassembled WGS sequence"/>
</dbReference>
<feature type="transmembrane region" description="Helical" evidence="7">
    <location>
        <begin position="278"/>
        <end position="302"/>
    </location>
</feature>
<keyword evidence="6 7" id="KW-0472">Membrane</keyword>
<gene>
    <name evidence="10" type="ORF">ACFSJ0_55085</name>
</gene>
<dbReference type="PANTHER" id="PTHR24221">
    <property type="entry name" value="ATP-BINDING CASSETTE SUB-FAMILY B"/>
    <property type="match status" value="1"/>
</dbReference>